<dbReference type="eggNOG" id="ENOG502RYJ5">
    <property type="taxonomic scope" value="Eukaryota"/>
</dbReference>
<sequence>MDDNPPSYESLSGVQNSTVQSYRSYKYSNLVNEEEVKFNQIRPPQFIPNIPEVITHLKLLKVFGQYKRLILHEYKDAIDFRKAEKRWTLFLIVAVRRFIIFVSALKLRASKYKKAPRDYETTIDGRSREFTVMANQLVPPLDVLMVWHSFILNPMTFYDVFVRNDMYYFINYPFPLHIIDSYIDSNSFEYIVPVEFKKSYVDLLSEFTNNENDLYYDIDPDTFYHQKITIYCPYTGKAITEDVALTSPDNRGYGDIGFMTANDSYKYKSLHHWYGGPSIISHDELRIMKLDYDVQHSAGLEGIFKYYSKIMTSPRYNGRNPQRISDEISKSVIAEAQECFKFKSLNDDVKHGFPTSKDILSRVNSKNQKRRTTERLILERYMKFNLICFTIPNSINIGEDLVGCVLRQEKFVEKINDLDWVNFSDIKELLVDVMAKYHRFFSIITAKSLKQMLVPTLDIDLIWHTHQLMLYGYIRDCKYSECQTMIDHNDDVSETLLIDAFQYTARSYKDKYKKDYSACSCEYCTIKKPKSTFKLMEYFKLGNNIEEVEKNNEIDDATHTSDHCSGEILVSCVASAGQCCIMIRNPSPTGSTIGSSYIGINHDKSPTAKK</sequence>
<dbReference type="GeneID" id="8300265"/>
<protein>
    <submittedName>
        <fullName evidence="1">Uncharacterized protein</fullName>
    </submittedName>
</protein>
<organism evidence="1 2">
    <name type="scientific">Candida tropicalis (strain ATCC MYA-3404 / T1)</name>
    <name type="common">Yeast</name>
    <dbReference type="NCBI Taxonomy" id="294747"/>
    <lineage>
        <taxon>Eukaryota</taxon>
        <taxon>Fungi</taxon>
        <taxon>Dikarya</taxon>
        <taxon>Ascomycota</taxon>
        <taxon>Saccharomycotina</taxon>
        <taxon>Pichiomycetes</taxon>
        <taxon>Debaryomycetaceae</taxon>
        <taxon>Candida/Lodderomyces clade</taxon>
        <taxon>Candida</taxon>
    </lineage>
</organism>
<dbReference type="RefSeq" id="XP_002549012.1">
    <property type="nucleotide sequence ID" value="XM_002548966.1"/>
</dbReference>
<name>C5MB67_CANTT</name>
<accession>C5MB67</accession>
<dbReference type="Proteomes" id="UP000002037">
    <property type="component" value="Unassembled WGS sequence"/>
</dbReference>
<dbReference type="VEuPathDB" id="FungiDB:CTRG_03309"/>
<dbReference type="Pfam" id="PF07173">
    <property type="entry name" value="GRDP-like"/>
    <property type="match status" value="1"/>
</dbReference>
<dbReference type="HOGENOM" id="CLU_010103_2_0_1"/>
<keyword evidence="2" id="KW-1185">Reference proteome</keyword>
<proteinExistence type="predicted"/>
<dbReference type="EMBL" id="GG692398">
    <property type="protein sequence ID" value="EER32884.1"/>
    <property type="molecule type" value="Genomic_DNA"/>
</dbReference>
<dbReference type="KEGG" id="ctp:CTRG_03309"/>
<evidence type="ECO:0000313" key="1">
    <source>
        <dbReference type="EMBL" id="EER32884.1"/>
    </source>
</evidence>
<dbReference type="InterPro" id="IPR009836">
    <property type="entry name" value="GRDP-like"/>
</dbReference>
<evidence type="ECO:0000313" key="2">
    <source>
        <dbReference type="Proteomes" id="UP000002037"/>
    </source>
</evidence>
<dbReference type="AlphaFoldDB" id="C5MB67"/>
<dbReference type="STRING" id="294747.C5MB67"/>
<gene>
    <name evidence="1" type="ORF">CTRG_03309</name>
</gene>
<dbReference type="PANTHER" id="PTHR34365">
    <property type="entry name" value="ENOLASE (DUF1399)"/>
    <property type="match status" value="1"/>
</dbReference>
<reference evidence="1 2" key="1">
    <citation type="journal article" date="2009" name="Nature">
        <title>Evolution of pathogenicity and sexual reproduction in eight Candida genomes.</title>
        <authorList>
            <person name="Butler G."/>
            <person name="Rasmussen M.D."/>
            <person name="Lin M.F."/>
            <person name="Santos M.A."/>
            <person name="Sakthikumar S."/>
            <person name="Munro C.A."/>
            <person name="Rheinbay E."/>
            <person name="Grabherr M."/>
            <person name="Forche A."/>
            <person name="Reedy J.L."/>
            <person name="Agrafioti I."/>
            <person name="Arnaud M.B."/>
            <person name="Bates S."/>
            <person name="Brown A.J."/>
            <person name="Brunke S."/>
            <person name="Costanzo M.C."/>
            <person name="Fitzpatrick D.A."/>
            <person name="de Groot P.W."/>
            <person name="Harris D."/>
            <person name="Hoyer L.L."/>
            <person name="Hube B."/>
            <person name="Klis F.M."/>
            <person name="Kodira C."/>
            <person name="Lennard N."/>
            <person name="Logue M.E."/>
            <person name="Martin R."/>
            <person name="Neiman A.M."/>
            <person name="Nikolaou E."/>
            <person name="Quail M.A."/>
            <person name="Quinn J."/>
            <person name="Santos M.C."/>
            <person name="Schmitzberger F.F."/>
            <person name="Sherlock G."/>
            <person name="Shah P."/>
            <person name="Silverstein K.A."/>
            <person name="Skrzypek M.S."/>
            <person name="Soll D."/>
            <person name="Staggs R."/>
            <person name="Stansfield I."/>
            <person name="Stumpf M.P."/>
            <person name="Sudbery P.E."/>
            <person name="Srikantha T."/>
            <person name="Zeng Q."/>
            <person name="Berman J."/>
            <person name="Berriman M."/>
            <person name="Heitman J."/>
            <person name="Gow N.A."/>
            <person name="Lorenz M.C."/>
            <person name="Birren B.W."/>
            <person name="Kellis M."/>
            <person name="Cuomo C.A."/>
        </authorList>
    </citation>
    <scope>NUCLEOTIDE SEQUENCE [LARGE SCALE GENOMIC DNA]</scope>
    <source>
        <strain evidence="2">ATCC MYA-3404 / T1</strain>
    </source>
</reference>
<dbReference type="OrthoDB" id="2684236at2759"/>
<dbReference type="PANTHER" id="PTHR34365:SF7">
    <property type="entry name" value="GLYCINE-RICH DOMAIN-CONTAINING PROTEIN 1"/>
    <property type="match status" value="1"/>
</dbReference>